<evidence type="ECO:0000256" key="7">
    <source>
        <dbReference type="ARBA" id="ARBA00025628"/>
    </source>
</evidence>
<proteinExistence type="inferred from homology"/>
<comment type="catalytic activity">
    <reaction evidence="10">
        <text>2 5-aminolevulinate = porphobilinogen + 2 H2O + H(+)</text>
        <dbReference type="Rhea" id="RHEA:24064"/>
        <dbReference type="ChEBI" id="CHEBI:15377"/>
        <dbReference type="ChEBI" id="CHEBI:15378"/>
        <dbReference type="ChEBI" id="CHEBI:58126"/>
        <dbReference type="ChEBI" id="CHEBI:356416"/>
        <dbReference type="EC" id="4.2.1.24"/>
    </reaction>
</comment>
<dbReference type="EC" id="4.2.1.24" evidence="3"/>
<dbReference type="Pfam" id="PF00490">
    <property type="entry name" value="ALAD"/>
    <property type="match status" value="1"/>
</dbReference>
<dbReference type="PANTHER" id="PTHR11458">
    <property type="entry name" value="DELTA-AMINOLEVULINIC ACID DEHYDRATASE"/>
    <property type="match status" value="1"/>
</dbReference>
<accession>A0ABV0P224</accession>
<comment type="caution">
    <text evidence="12">The sequence shown here is derived from an EMBL/GenBank/DDBJ whole genome shotgun (WGS) entry which is preliminary data.</text>
</comment>
<dbReference type="Proteomes" id="UP001476798">
    <property type="component" value="Unassembled WGS sequence"/>
</dbReference>
<dbReference type="InterPro" id="IPR013785">
    <property type="entry name" value="Aldolase_TIM"/>
</dbReference>
<evidence type="ECO:0000256" key="11">
    <source>
        <dbReference type="RuleBase" id="RU004161"/>
    </source>
</evidence>
<evidence type="ECO:0000256" key="10">
    <source>
        <dbReference type="ARBA" id="ARBA00047651"/>
    </source>
</evidence>
<evidence type="ECO:0000256" key="5">
    <source>
        <dbReference type="ARBA" id="ARBA00023239"/>
    </source>
</evidence>
<keyword evidence="4" id="KW-0350">Heme biosynthesis</keyword>
<evidence type="ECO:0000256" key="3">
    <source>
        <dbReference type="ARBA" id="ARBA00012053"/>
    </source>
</evidence>
<evidence type="ECO:0000313" key="12">
    <source>
        <dbReference type="EMBL" id="MEQ2177645.1"/>
    </source>
</evidence>
<dbReference type="PANTHER" id="PTHR11458:SF0">
    <property type="entry name" value="DELTA-AMINOLEVULINIC ACID DEHYDRATASE"/>
    <property type="match status" value="1"/>
</dbReference>
<comment type="function">
    <text evidence="7">Catalyzes an early step in the biosynthesis of tetrapyrroles. Binds two molecules of 5-aminolevulinate per subunit, each at a distinct site, and catalyzes their condensation to form porphobilinogen.</text>
</comment>
<evidence type="ECO:0000256" key="8">
    <source>
        <dbReference type="ARBA" id="ARBA00025861"/>
    </source>
</evidence>
<dbReference type="Gene3D" id="3.20.20.70">
    <property type="entry name" value="Aldolase class I"/>
    <property type="match status" value="2"/>
</dbReference>
<protein>
    <recommendedName>
        <fullName evidence="3">porphobilinogen synthase</fullName>
        <ecNumber evidence="3">4.2.1.24</ecNumber>
    </recommendedName>
    <alternativeName>
        <fullName evidence="9">Porphobilinogen synthase</fullName>
    </alternativeName>
</protein>
<comment type="subunit">
    <text evidence="8">Homooctamer; active form. Homohexamer; low activity form.</text>
</comment>
<keyword evidence="13" id="KW-1185">Reference proteome</keyword>
<comment type="similarity">
    <text evidence="2 11">Belongs to the ALAD family.</text>
</comment>
<dbReference type="PRINTS" id="PR00144">
    <property type="entry name" value="DALDHYDRTASE"/>
</dbReference>
<reference evidence="12 13" key="1">
    <citation type="submission" date="2021-06" db="EMBL/GenBank/DDBJ databases">
        <authorList>
            <person name="Palmer J.M."/>
        </authorList>
    </citation>
    <scope>NUCLEOTIDE SEQUENCE [LARGE SCALE GENOMIC DNA]</scope>
    <source>
        <strain evidence="12 13">GA_2019</strain>
        <tissue evidence="12">Muscle</tissue>
    </source>
</reference>
<dbReference type="EMBL" id="JAHRIO010060230">
    <property type="protein sequence ID" value="MEQ2177645.1"/>
    <property type="molecule type" value="Genomic_DNA"/>
</dbReference>
<comment type="pathway">
    <text evidence="1">Porphyrin-containing compound metabolism; protoporphyrin-IX biosynthesis; coproporphyrinogen-III from 5-aminolevulinate: step 1/4.</text>
</comment>
<gene>
    <name evidence="12" type="ORF">GOODEAATRI_005662</name>
</gene>
<evidence type="ECO:0000313" key="13">
    <source>
        <dbReference type="Proteomes" id="UP001476798"/>
    </source>
</evidence>
<dbReference type="SUPFAM" id="SSF51569">
    <property type="entry name" value="Aldolase"/>
    <property type="match status" value="1"/>
</dbReference>
<evidence type="ECO:0000256" key="1">
    <source>
        <dbReference type="ARBA" id="ARBA00004694"/>
    </source>
</evidence>
<keyword evidence="5" id="KW-0456">Lyase</keyword>
<sequence>MQTPAESILHSGYFHPTLRYWQTCATDLRPDNLIYPIFITPHLQPSFLFQDERGSGADSDDTPAVLAIKKIRSLFPELLVACDVCLCPYTSHGHCGILTEDGAVNNDASCLRLAEVALAYARAGKCIFLV</sequence>
<dbReference type="SMART" id="SM01004">
    <property type="entry name" value="ALAD"/>
    <property type="match status" value="1"/>
</dbReference>
<evidence type="ECO:0000256" key="9">
    <source>
        <dbReference type="ARBA" id="ARBA00032837"/>
    </source>
</evidence>
<organism evidence="12 13">
    <name type="scientific">Goodea atripinnis</name>
    <dbReference type="NCBI Taxonomy" id="208336"/>
    <lineage>
        <taxon>Eukaryota</taxon>
        <taxon>Metazoa</taxon>
        <taxon>Chordata</taxon>
        <taxon>Craniata</taxon>
        <taxon>Vertebrata</taxon>
        <taxon>Euteleostomi</taxon>
        <taxon>Actinopterygii</taxon>
        <taxon>Neopterygii</taxon>
        <taxon>Teleostei</taxon>
        <taxon>Neoteleostei</taxon>
        <taxon>Acanthomorphata</taxon>
        <taxon>Ovalentaria</taxon>
        <taxon>Atherinomorphae</taxon>
        <taxon>Cyprinodontiformes</taxon>
        <taxon>Goodeidae</taxon>
        <taxon>Goodea</taxon>
    </lineage>
</organism>
<dbReference type="InterPro" id="IPR001731">
    <property type="entry name" value="ALAD"/>
</dbReference>
<evidence type="ECO:0000256" key="4">
    <source>
        <dbReference type="ARBA" id="ARBA00023133"/>
    </source>
</evidence>
<name>A0ABV0P224_9TELE</name>
<evidence type="ECO:0000256" key="6">
    <source>
        <dbReference type="ARBA" id="ARBA00023244"/>
    </source>
</evidence>
<evidence type="ECO:0000256" key="2">
    <source>
        <dbReference type="ARBA" id="ARBA00008055"/>
    </source>
</evidence>
<keyword evidence="6" id="KW-0627">Porphyrin biosynthesis</keyword>